<sequence length="482" mass="55020">MSYGNHQRSFEPCIKIDNVSLKENLQTWYPATIEELSEVMGMLKLAREDIVDCSAEIIHLISRREELICCTKKLSGLLSPIRRVPDKILCQIFLHCCAENDLRYRKPDLKISFPSDDIGYDLNMGDFVENPEVLEQETKLSSLIQLYLDRSKNHPLTLDLYVEKWEFPFDHPSLGLLTQESNRWKYLAFRGQVFAMFRRPPAQERLSFPSLETVDLDMGVFGWGPWGVGALEEFFLASNINDLRFDAGRNIGWVTTTDYLSQTSTLPTLSSLVVINHESLKLADSLERVMSSLITPSLLELVLEQRNEKAAEYSRQSFHHVNQFFGRSQLRSLTSLVIQGLYIKDQDIVMLLRQVPSLQNLSIHSPNFPDLLSSNPISKFFIKRLHAGRQSPLVEPLVPKLRELTLKVTTQGFDSSSFVDTIASRWLPDETSTRKPGLVCLRLVELHLPGTVDAEPYERLKQFDEAGLRVVVKCQGVDGYIV</sequence>
<protein>
    <recommendedName>
        <fullName evidence="3">F-box domain-containing protein</fullName>
    </recommendedName>
</protein>
<dbReference type="Gene3D" id="3.80.10.10">
    <property type="entry name" value="Ribonuclease Inhibitor"/>
    <property type="match status" value="1"/>
</dbReference>
<evidence type="ECO:0000313" key="2">
    <source>
        <dbReference type="Proteomes" id="UP000772434"/>
    </source>
</evidence>
<dbReference type="OrthoDB" id="2269034at2759"/>
<organism evidence="1 2">
    <name type="scientific">Rhodocollybia butyracea</name>
    <dbReference type="NCBI Taxonomy" id="206335"/>
    <lineage>
        <taxon>Eukaryota</taxon>
        <taxon>Fungi</taxon>
        <taxon>Dikarya</taxon>
        <taxon>Basidiomycota</taxon>
        <taxon>Agaricomycotina</taxon>
        <taxon>Agaricomycetes</taxon>
        <taxon>Agaricomycetidae</taxon>
        <taxon>Agaricales</taxon>
        <taxon>Marasmiineae</taxon>
        <taxon>Omphalotaceae</taxon>
        <taxon>Rhodocollybia</taxon>
    </lineage>
</organism>
<evidence type="ECO:0000313" key="1">
    <source>
        <dbReference type="EMBL" id="KAF9063478.1"/>
    </source>
</evidence>
<reference evidence="1" key="1">
    <citation type="submission" date="2020-11" db="EMBL/GenBank/DDBJ databases">
        <authorList>
            <consortium name="DOE Joint Genome Institute"/>
            <person name="Ahrendt S."/>
            <person name="Riley R."/>
            <person name="Andreopoulos W."/>
            <person name="Labutti K."/>
            <person name="Pangilinan J."/>
            <person name="Ruiz-Duenas F.J."/>
            <person name="Barrasa J.M."/>
            <person name="Sanchez-Garcia M."/>
            <person name="Camarero S."/>
            <person name="Miyauchi S."/>
            <person name="Serrano A."/>
            <person name="Linde D."/>
            <person name="Babiker R."/>
            <person name="Drula E."/>
            <person name="Ayuso-Fernandez I."/>
            <person name="Pacheco R."/>
            <person name="Padilla G."/>
            <person name="Ferreira P."/>
            <person name="Barriuso J."/>
            <person name="Kellner H."/>
            <person name="Castanera R."/>
            <person name="Alfaro M."/>
            <person name="Ramirez L."/>
            <person name="Pisabarro A.G."/>
            <person name="Kuo A."/>
            <person name="Tritt A."/>
            <person name="Lipzen A."/>
            <person name="He G."/>
            <person name="Yan M."/>
            <person name="Ng V."/>
            <person name="Cullen D."/>
            <person name="Martin F."/>
            <person name="Rosso M.-N."/>
            <person name="Henrissat B."/>
            <person name="Hibbett D."/>
            <person name="Martinez A.T."/>
            <person name="Grigoriev I.V."/>
        </authorList>
    </citation>
    <scope>NUCLEOTIDE SEQUENCE</scope>
    <source>
        <strain evidence="1">AH 40177</strain>
    </source>
</reference>
<dbReference type="Proteomes" id="UP000772434">
    <property type="component" value="Unassembled WGS sequence"/>
</dbReference>
<accession>A0A9P5PHI3</accession>
<dbReference type="InterPro" id="IPR032675">
    <property type="entry name" value="LRR_dom_sf"/>
</dbReference>
<dbReference type="EMBL" id="JADNRY010000145">
    <property type="protein sequence ID" value="KAF9063478.1"/>
    <property type="molecule type" value="Genomic_DNA"/>
</dbReference>
<evidence type="ECO:0008006" key="3">
    <source>
        <dbReference type="Google" id="ProtNLM"/>
    </source>
</evidence>
<proteinExistence type="predicted"/>
<dbReference type="AlphaFoldDB" id="A0A9P5PHI3"/>
<name>A0A9P5PHI3_9AGAR</name>
<dbReference type="SUPFAM" id="SSF52047">
    <property type="entry name" value="RNI-like"/>
    <property type="match status" value="1"/>
</dbReference>
<gene>
    <name evidence="1" type="ORF">BDP27DRAFT_1426818</name>
</gene>
<comment type="caution">
    <text evidence="1">The sequence shown here is derived from an EMBL/GenBank/DDBJ whole genome shotgun (WGS) entry which is preliminary data.</text>
</comment>
<keyword evidence="2" id="KW-1185">Reference proteome</keyword>